<feature type="transmembrane region" description="Helical" evidence="9">
    <location>
        <begin position="12"/>
        <end position="29"/>
    </location>
</feature>
<evidence type="ECO:0000256" key="8">
    <source>
        <dbReference type="ARBA" id="ARBA00041910"/>
    </source>
</evidence>
<evidence type="ECO:0000313" key="12">
    <source>
        <dbReference type="Proteomes" id="UP000762676"/>
    </source>
</evidence>
<feature type="transmembrane region" description="Helical" evidence="9">
    <location>
        <begin position="80"/>
        <end position="97"/>
    </location>
</feature>
<keyword evidence="5 9" id="KW-0472">Membrane</keyword>
<proteinExistence type="inferred from homology"/>
<dbReference type="PANTHER" id="PTHR23294">
    <property type="entry name" value="ET TRANSLATION PRODUCT-RELATED"/>
    <property type="match status" value="1"/>
</dbReference>
<feature type="transmembrane region" description="Helical" evidence="9">
    <location>
        <begin position="103"/>
        <end position="120"/>
    </location>
</feature>
<reference evidence="11 12" key="1">
    <citation type="journal article" date="2021" name="Elife">
        <title>Chloroplast acquisition without the gene transfer in kleptoplastic sea slugs, Plakobranchus ocellatus.</title>
        <authorList>
            <person name="Maeda T."/>
            <person name="Takahashi S."/>
            <person name="Yoshida T."/>
            <person name="Shimamura S."/>
            <person name="Takaki Y."/>
            <person name="Nagai Y."/>
            <person name="Toyoda A."/>
            <person name="Suzuki Y."/>
            <person name="Arimoto A."/>
            <person name="Ishii H."/>
            <person name="Satoh N."/>
            <person name="Nishiyama T."/>
            <person name="Hasebe M."/>
            <person name="Maruyama T."/>
            <person name="Minagawa J."/>
            <person name="Obokata J."/>
            <person name="Shigenobu S."/>
        </authorList>
    </citation>
    <scope>NUCLEOTIDE SEQUENCE [LARGE SCALE GENOMIC DNA]</scope>
</reference>
<evidence type="ECO:0000256" key="3">
    <source>
        <dbReference type="ARBA" id="ARBA00022692"/>
    </source>
</evidence>
<feature type="transmembrane region" description="Helical" evidence="9">
    <location>
        <begin position="404"/>
        <end position="425"/>
    </location>
</feature>
<comment type="subcellular location">
    <subcellularLocation>
        <location evidence="1">Membrane</location>
        <topology evidence="1">Multi-pass membrane protein</topology>
    </subcellularLocation>
</comment>
<organism evidence="11 12">
    <name type="scientific">Elysia marginata</name>
    <dbReference type="NCBI Taxonomy" id="1093978"/>
    <lineage>
        <taxon>Eukaryota</taxon>
        <taxon>Metazoa</taxon>
        <taxon>Spiralia</taxon>
        <taxon>Lophotrochozoa</taxon>
        <taxon>Mollusca</taxon>
        <taxon>Gastropoda</taxon>
        <taxon>Heterobranchia</taxon>
        <taxon>Euthyneura</taxon>
        <taxon>Panpulmonata</taxon>
        <taxon>Sacoglossa</taxon>
        <taxon>Placobranchoidea</taxon>
        <taxon>Plakobranchidae</taxon>
        <taxon>Elysia</taxon>
    </lineage>
</organism>
<name>A0AAV4I2Y5_9GAST</name>
<feature type="transmembrane region" description="Helical" evidence="9">
    <location>
        <begin position="381"/>
        <end position="398"/>
    </location>
</feature>
<gene>
    <name evidence="11" type="ORF">ElyMa_004661400</name>
</gene>
<dbReference type="SUPFAM" id="SSF103473">
    <property type="entry name" value="MFS general substrate transporter"/>
    <property type="match status" value="1"/>
</dbReference>
<feature type="transmembrane region" description="Helical" evidence="9">
    <location>
        <begin position="49"/>
        <end position="68"/>
    </location>
</feature>
<keyword evidence="4 9" id="KW-1133">Transmembrane helix</keyword>
<dbReference type="InterPro" id="IPR000595">
    <property type="entry name" value="cNMP-bd_dom"/>
</dbReference>
<evidence type="ECO:0000256" key="9">
    <source>
        <dbReference type="SAM" id="Phobius"/>
    </source>
</evidence>
<feature type="transmembrane region" description="Helical" evidence="9">
    <location>
        <begin position="141"/>
        <end position="161"/>
    </location>
</feature>
<dbReference type="PANTHER" id="PTHR23294:SF0">
    <property type="entry name" value="UNC93-LIKE PROTEIN MFSD11"/>
    <property type="match status" value="1"/>
</dbReference>
<feature type="transmembrane region" description="Helical" evidence="9">
    <location>
        <begin position="275"/>
        <end position="294"/>
    </location>
</feature>
<evidence type="ECO:0000256" key="2">
    <source>
        <dbReference type="ARBA" id="ARBA00009172"/>
    </source>
</evidence>
<protein>
    <recommendedName>
        <fullName evidence="7">UNC93-like protein MFSD11</fullName>
    </recommendedName>
    <alternativeName>
        <fullName evidence="8">Major facilitator superfamily domain-containing protein 11</fullName>
    </alternativeName>
</protein>
<dbReference type="GO" id="GO:0016020">
    <property type="term" value="C:membrane"/>
    <property type="evidence" value="ECO:0007669"/>
    <property type="project" value="UniProtKB-SubCell"/>
</dbReference>
<evidence type="ECO:0000256" key="1">
    <source>
        <dbReference type="ARBA" id="ARBA00004141"/>
    </source>
</evidence>
<feature type="transmembrane region" description="Helical" evidence="9">
    <location>
        <begin position="306"/>
        <end position="325"/>
    </location>
</feature>
<evidence type="ECO:0000259" key="10">
    <source>
        <dbReference type="PROSITE" id="PS50042"/>
    </source>
</evidence>
<dbReference type="InterPro" id="IPR036259">
    <property type="entry name" value="MFS_trans_sf"/>
</dbReference>
<feature type="domain" description="Cyclic nucleotide-binding" evidence="10">
    <location>
        <begin position="158"/>
        <end position="198"/>
    </location>
</feature>
<dbReference type="AlphaFoldDB" id="A0AAV4I2Y5"/>
<dbReference type="Proteomes" id="UP000762676">
    <property type="component" value="Unassembled WGS sequence"/>
</dbReference>
<keyword evidence="12" id="KW-1185">Reference proteome</keyword>
<dbReference type="Gene3D" id="1.20.1250.20">
    <property type="entry name" value="MFS general substrate transporter like domains"/>
    <property type="match status" value="2"/>
</dbReference>
<dbReference type="InterPro" id="IPR051617">
    <property type="entry name" value="UNC-93-like_regulator"/>
</dbReference>
<evidence type="ECO:0000256" key="5">
    <source>
        <dbReference type="ARBA" id="ARBA00023136"/>
    </source>
</evidence>
<dbReference type="CDD" id="cd17407">
    <property type="entry name" value="MFS_MFSD11"/>
    <property type="match status" value="1"/>
</dbReference>
<dbReference type="EMBL" id="BMAT01009349">
    <property type="protein sequence ID" value="GFS04639.1"/>
    <property type="molecule type" value="Genomic_DNA"/>
</dbReference>
<comment type="caution">
    <text evidence="11">The sequence shown here is derived from an EMBL/GenBank/DDBJ whole genome shotgun (WGS) entry which is preliminary data.</text>
</comment>
<evidence type="ECO:0000256" key="7">
    <source>
        <dbReference type="ARBA" id="ARBA00040302"/>
    </source>
</evidence>
<comment type="similarity">
    <text evidence="2">Belongs to the unc-93 family.</text>
</comment>
<dbReference type="Pfam" id="PF05978">
    <property type="entry name" value="UNC-93"/>
    <property type="match status" value="1"/>
</dbReference>
<evidence type="ECO:0000256" key="6">
    <source>
        <dbReference type="ARBA" id="ARBA00023180"/>
    </source>
</evidence>
<feature type="transmembrane region" description="Helical" evidence="9">
    <location>
        <begin position="234"/>
        <end position="255"/>
    </location>
</feature>
<sequence length="440" mass="48021">MANGCCDVRLCNIIVLGISFMLIFTAFQTCSMAEKAVLDSAKKEDGFSGNGYTSLGILYAVFAISNWAAPSFVSVTGPRVAMFIGSLLYFIFVLSFLKPMVWALYLGSVLIGFGAAILWTGQGNFLTINSTSETVARNSGIFWALLQCSMLFGNMYSYFVFKGKSEISDEERTKLFIALSAAGLAGSVSLLFLRKPRAVDPDNLIGVNVDVVHQPSSPLDALKRSVQLIKTREMMLLCFSFAYTGFELTFFSGVYGACISHNQHFGESSTSLMGISGIFIGVGEILGGMLFGILGKKTNKYGRDPVVLLGYVVHMVAFYLIFVNMPAEAPIQETNGPTYIHSNQYIAILCSFLLGFGDSSFNTQIYSLLGFMFPEDSSPAFAILKFMQSIAAAVAFYYSDILILQWQLLINVVTGTLGLLGFCMVEWESSRAARAGYQSI</sequence>
<evidence type="ECO:0000256" key="4">
    <source>
        <dbReference type="ARBA" id="ARBA00022989"/>
    </source>
</evidence>
<feature type="transmembrane region" description="Helical" evidence="9">
    <location>
        <begin position="173"/>
        <end position="193"/>
    </location>
</feature>
<dbReference type="PROSITE" id="PS50042">
    <property type="entry name" value="CNMP_BINDING_3"/>
    <property type="match status" value="1"/>
</dbReference>
<keyword evidence="3 9" id="KW-0812">Transmembrane</keyword>
<feature type="transmembrane region" description="Helical" evidence="9">
    <location>
        <begin position="345"/>
        <end position="369"/>
    </location>
</feature>
<keyword evidence="6" id="KW-0325">Glycoprotein</keyword>
<evidence type="ECO:0000313" key="11">
    <source>
        <dbReference type="EMBL" id="GFS04639.1"/>
    </source>
</evidence>
<dbReference type="InterPro" id="IPR010291">
    <property type="entry name" value="Ion_channel_UNC-93"/>
</dbReference>
<accession>A0AAV4I2Y5</accession>